<dbReference type="InterPro" id="IPR045063">
    <property type="entry name" value="Dynamin_N"/>
</dbReference>
<dbReference type="InterPro" id="IPR027417">
    <property type="entry name" value="P-loop_NTPase"/>
</dbReference>
<keyword evidence="4" id="KW-1185">Reference proteome</keyword>
<evidence type="ECO:0000256" key="1">
    <source>
        <dbReference type="SAM" id="Phobius"/>
    </source>
</evidence>
<dbReference type="Gene3D" id="3.40.50.300">
    <property type="entry name" value="P-loop containing nucleotide triphosphate hydrolases"/>
    <property type="match status" value="1"/>
</dbReference>
<reference evidence="3" key="1">
    <citation type="submission" date="2022-08" db="UniProtKB">
        <authorList>
            <consortium name="EnsemblMetazoa"/>
        </authorList>
    </citation>
    <scope>IDENTIFICATION</scope>
    <source>
        <strain evidence="3">05x7-T-G4-1.051#20</strain>
    </source>
</reference>
<dbReference type="Proteomes" id="UP000005408">
    <property type="component" value="Unassembled WGS sequence"/>
</dbReference>
<keyword evidence="1" id="KW-0472">Membrane</keyword>
<sequence>MYRKLESILKGDEYLEDLRFELDHSNPNYLTVLQKRIKDMEKSDHGIVVAGETSAGKTTLINKLLSRRLFKGRNLETTSTFIKLRNSERIKIITESDAGKIEEKDFTDKCDLASKDGVKVLRDFLKDMTDMTASQRSAQIRNVDISLPIPFLQGNTILVDTPGIGGSGEVTQKLLDYLPNAVSFIFVINVGSAGGMQNDRLPEILRSITLLQLDDEMPCFDSQDVMFVTNKWDTIESNAEGSDENSSDEDDVTKTWKTLKANIKKHWPSVKEENIYRLSLKDIDKRNIYSAEYDKFLTALKSNAKKSENSRVLQHLRFLKDLLTNISKGLNARLELRQMSERDQHHLEEAHNKKIKTITDECVQIKDTLRKKTQKAIEDTAEACYDYMLTPAGKDKVLNPPGHKPIMKIDWQPNVFTEKVQERVKMYVSEYLQTKDVLQKFRKIKDETASFYQKKSSDLSKMETGWTGCTEDKTSKTPTLSKEDSELSTASFVGIVLATSPLWIPLLATGVGLTIAASPIIFPVIKFLGRDKRKEKLIDEEYRRCLLSIKGLICKELETNQGSVINKFVDRVTDDLILGRIQSLQKMIHQLSKSRSEIISNVDTLFYLAKNIKSIEGSATELLDFVAQEVKATETGMH</sequence>
<name>A0A8W8NPL4_MAGGI</name>
<dbReference type="Pfam" id="PF00350">
    <property type="entry name" value="Dynamin_N"/>
    <property type="match status" value="1"/>
</dbReference>
<dbReference type="EnsemblMetazoa" id="G7159.1">
    <property type="protein sequence ID" value="G7159.1:cds"/>
    <property type="gene ID" value="G7159"/>
</dbReference>
<keyword evidence="1" id="KW-1133">Transmembrane helix</keyword>
<accession>A0A8W8NPL4</accession>
<dbReference type="AlphaFoldDB" id="A0A8W8NPL4"/>
<organism evidence="3 4">
    <name type="scientific">Magallana gigas</name>
    <name type="common">Pacific oyster</name>
    <name type="synonym">Crassostrea gigas</name>
    <dbReference type="NCBI Taxonomy" id="29159"/>
    <lineage>
        <taxon>Eukaryota</taxon>
        <taxon>Metazoa</taxon>
        <taxon>Spiralia</taxon>
        <taxon>Lophotrochozoa</taxon>
        <taxon>Mollusca</taxon>
        <taxon>Bivalvia</taxon>
        <taxon>Autobranchia</taxon>
        <taxon>Pteriomorphia</taxon>
        <taxon>Ostreida</taxon>
        <taxon>Ostreoidea</taxon>
        <taxon>Ostreidae</taxon>
        <taxon>Magallana</taxon>
    </lineage>
</organism>
<proteinExistence type="predicted"/>
<feature type="domain" description="Dynamin N-terminal" evidence="2">
    <location>
        <begin position="47"/>
        <end position="188"/>
    </location>
</feature>
<feature type="transmembrane region" description="Helical" evidence="1">
    <location>
        <begin position="502"/>
        <end position="525"/>
    </location>
</feature>
<dbReference type="PANTHER" id="PTHR26392">
    <property type="entry name" value="MITOGEN-ACTIVATED PROTEIN KINASE KINASE KINASE 7-RELATED"/>
    <property type="match status" value="1"/>
</dbReference>
<evidence type="ECO:0000313" key="3">
    <source>
        <dbReference type="EnsemblMetazoa" id="G7159.1:cds"/>
    </source>
</evidence>
<protein>
    <recommendedName>
        <fullName evidence="2">Dynamin N-terminal domain-containing protein</fullName>
    </recommendedName>
</protein>
<dbReference type="PANTHER" id="PTHR26392:SF92">
    <property type="entry name" value="PROTEIN KINASE DOMAIN-CONTAINING PROTEIN"/>
    <property type="match status" value="1"/>
</dbReference>
<keyword evidence="1" id="KW-0812">Transmembrane</keyword>
<evidence type="ECO:0000259" key="2">
    <source>
        <dbReference type="Pfam" id="PF00350"/>
    </source>
</evidence>
<dbReference type="SUPFAM" id="SSF52540">
    <property type="entry name" value="P-loop containing nucleoside triphosphate hydrolases"/>
    <property type="match status" value="1"/>
</dbReference>
<evidence type="ECO:0000313" key="4">
    <source>
        <dbReference type="Proteomes" id="UP000005408"/>
    </source>
</evidence>